<keyword evidence="3" id="KW-0378">Hydrolase</keyword>
<dbReference type="Gene3D" id="3.40.50.1820">
    <property type="entry name" value="alpha/beta hydrolase"/>
    <property type="match status" value="2"/>
</dbReference>
<keyword evidence="4" id="KW-1185">Reference proteome</keyword>
<accession>A0A5A7QB94</accession>
<evidence type="ECO:0000313" key="3">
    <source>
        <dbReference type="EMBL" id="GER42196.1"/>
    </source>
</evidence>
<dbReference type="OrthoDB" id="408631at2759"/>
<comment type="similarity">
    <text evidence="1">Belongs to the 'GDXG' lipolytic enzyme family.</text>
</comment>
<proteinExistence type="inferred from homology"/>
<dbReference type="EMBL" id="BKCP01006294">
    <property type="protein sequence ID" value="GER42196.1"/>
    <property type="molecule type" value="Genomic_DNA"/>
</dbReference>
<name>A0A5A7QB94_STRAF</name>
<dbReference type="InterPro" id="IPR029058">
    <property type="entry name" value="AB_hydrolase_fold"/>
</dbReference>
<organism evidence="3 4">
    <name type="scientific">Striga asiatica</name>
    <name type="common">Asiatic witchweed</name>
    <name type="synonym">Buchnera asiatica</name>
    <dbReference type="NCBI Taxonomy" id="4170"/>
    <lineage>
        <taxon>Eukaryota</taxon>
        <taxon>Viridiplantae</taxon>
        <taxon>Streptophyta</taxon>
        <taxon>Embryophyta</taxon>
        <taxon>Tracheophyta</taxon>
        <taxon>Spermatophyta</taxon>
        <taxon>Magnoliopsida</taxon>
        <taxon>eudicotyledons</taxon>
        <taxon>Gunneridae</taxon>
        <taxon>Pentapetalae</taxon>
        <taxon>asterids</taxon>
        <taxon>lamiids</taxon>
        <taxon>Lamiales</taxon>
        <taxon>Orobanchaceae</taxon>
        <taxon>Buchnereae</taxon>
        <taxon>Striga</taxon>
    </lineage>
</organism>
<evidence type="ECO:0000256" key="1">
    <source>
        <dbReference type="ARBA" id="ARBA00010515"/>
    </source>
</evidence>
<reference evidence="4" key="1">
    <citation type="journal article" date="2019" name="Curr. Biol.">
        <title>Genome Sequence of Striga asiatica Provides Insight into the Evolution of Plant Parasitism.</title>
        <authorList>
            <person name="Yoshida S."/>
            <person name="Kim S."/>
            <person name="Wafula E.K."/>
            <person name="Tanskanen J."/>
            <person name="Kim Y.M."/>
            <person name="Honaas L."/>
            <person name="Yang Z."/>
            <person name="Spallek T."/>
            <person name="Conn C.E."/>
            <person name="Ichihashi Y."/>
            <person name="Cheong K."/>
            <person name="Cui S."/>
            <person name="Der J.P."/>
            <person name="Gundlach H."/>
            <person name="Jiao Y."/>
            <person name="Hori C."/>
            <person name="Ishida J.K."/>
            <person name="Kasahara H."/>
            <person name="Kiba T."/>
            <person name="Kim M.S."/>
            <person name="Koo N."/>
            <person name="Laohavisit A."/>
            <person name="Lee Y.H."/>
            <person name="Lumba S."/>
            <person name="McCourt P."/>
            <person name="Mortimer J.C."/>
            <person name="Mutuku J.M."/>
            <person name="Nomura T."/>
            <person name="Sasaki-Sekimoto Y."/>
            <person name="Seto Y."/>
            <person name="Wang Y."/>
            <person name="Wakatake T."/>
            <person name="Sakakibara H."/>
            <person name="Demura T."/>
            <person name="Yamaguchi S."/>
            <person name="Yoneyama K."/>
            <person name="Manabe R.I."/>
            <person name="Nelson D.C."/>
            <person name="Schulman A.H."/>
            <person name="Timko M.P."/>
            <person name="dePamphilis C.W."/>
            <person name="Choi D."/>
            <person name="Shirasu K."/>
        </authorList>
    </citation>
    <scope>NUCLEOTIDE SEQUENCE [LARGE SCALE GENOMIC DNA]</scope>
    <source>
        <strain evidence="4">cv. UVA1</strain>
    </source>
</reference>
<sequence length="682" mass="74504">MASAPKEVAFDMSPFFRLFKDGTIDRFGPPGFHPTSEDPNAAVRSKDVQIDPATGLSVRIFAPRRRDPPRRLPVVVYIHGGAFCMGSATSPPFHAFVSTVVERADAIAVSIDYRLAPETPLPAAFEDSWAAFRWVAAHAASSGVGDRDPWLAELADLRRVFVGGESAGATIANDVAVRAGAEPIAGVEIAGVFLIHPFFGGREEDALYRFLCPGSSGRDDDPRLFPAADPRIGGMAGRRVMFLVAEKDFLIQGAWGYYEGLKRSAWAGEVEIVETKGEGHCFHLWNPNSEKAVAVMDRLPGPVSYEINPYIKVFKNGTVQRLSGTTTMPASYDNKTQVHSIDIHIPQAQTQAQEPNNITARLYRPANSTAKHKLPLVVYFHGGAFLTGSAFSPSYHEYLNSLVAKANALAISLNYPLAPEQPLPIAYQDSWHALKWVFSHSGGNGIDREAWLEKYVDFEQVYLAGDGAGANIAHNMAIRVGIDTTDGIRINGMFLNCPFFWGEELVGNEGKCPKKVESIWKHAYPNSTGLDDPSLDPGKDSNLSRLGCERVLVYVDEKDIFRDRGFYYEEVLKGSGWEGNVSVVEVKGEDHIFNIKFPDDPKAGVMLEQLALFLDQGRVGDDGFSSNTVGPAWPTPAVSAQIPPIPKYSGAGFVSQTVVILWNVTNGVEQLVIGCHDHPMTP</sequence>
<evidence type="ECO:0000259" key="2">
    <source>
        <dbReference type="Pfam" id="PF07859"/>
    </source>
</evidence>
<dbReference type="InterPro" id="IPR050466">
    <property type="entry name" value="Carboxylest/Gibb_receptor"/>
</dbReference>
<dbReference type="GO" id="GO:0016787">
    <property type="term" value="F:hydrolase activity"/>
    <property type="evidence" value="ECO:0007669"/>
    <property type="project" value="UniProtKB-KW"/>
</dbReference>
<dbReference type="AlphaFoldDB" id="A0A5A7QB94"/>
<evidence type="ECO:0000313" key="4">
    <source>
        <dbReference type="Proteomes" id="UP000325081"/>
    </source>
</evidence>
<protein>
    <submittedName>
        <fullName evidence="3">Alpha/beta-Hydrolases superfamily protein</fullName>
    </submittedName>
</protein>
<gene>
    <name evidence="3" type="ORF">STAS_18962</name>
</gene>
<dbReference type="PANTHER" id="PTHR23024">
    <property type="entry name" value="ARYLACETAMIDE DEACETYLASE"/>
    <property type="match status" value="1"/>
</dbReference>
<comment type="caution">
    <text evidence="3">The sequence shown here is derived from an EMBL/GenBank/DDBJ whole genome shotgun (WGS) entry which is preliminary data.</text>
</comment>
<dbReference type="InterPro" id="IPR013094">
    <property type="entry name" value="AB_hydrolase_3"/>
</dbReference>
<dbReference type="PANTHER" id="PTHR23024:SF467">
    <property type="entry name" value="CARBOXYLESTERASE 12-RELATED"/>
    <property type="match status" value="1"/>
</dbReference>
<feature type="domain" description="Alpha/beta hydrolase fold-3" evidence="2">
    <location>
        <begin position="75"/>
        <end position="283"/>
    </location>
</feature>
<dbReference type="Proteomes" id="UP000325081">
    <property type="component" value="Unassembled WGS sequence"/>
</dbReference>
<feature type="domain" description="Alpha/beta hydrolase fold-3" evidence="2">
    <location>
        <begin position="377"/>
        <end position="593"/>
    </location>
</feature>
<dbReference type="Pfam" id="PF07859">
    <property type="entry name" value="Abhydrolase_3"/>
    <property type="match status" value="2"/>
</dbReference>
<dbReference type="SUPFAM" id="SSF53474">
    <property type="entry name" value="alpha/beta-Hydrolases"/>
    <property type="match status" value="2"/>
</dbReference>